<evidence type="ECO:0000313" key="3">
    <source>
        <dbReference type="Proteomes" id="UP000218890"/>
    </source>
</evidence>
<dbReference type="Proteomes" id="UP000218890">
    <property type="component" value="Chromosome"/>
</dbReference>
<dbReference type="SUPFAM" id="SSF81301">
    <property type="entry name" value="Nucleotidyltransferase"/>
    <property type="match status" value="1"/>
</dbReference>
<dbReference type="InterPro" id="IPR043519">
    <property type="entry name" value="NT_sf"/>
</dbReference>
<proteinExistence type="predicted"/>
<dbReference type="OrthoDB" id="14556at2"/>
<name>A0A0X8X7I3_HALHR</name>
<sequence length="99" mass="10953">MRLTSAEREVILDVAREVLGDDVKVRLFGSRVDDSARGGDIDLLIECDEQVQNRASAASRVAALLQMRLGDQRIDVLILDPSTTRLPVHDEALREGVEI</sequence>
<dbReference type="KEGG" id="hhk:HH1059_03360"/>
<evidence type="ECO:0000313" key="2">
    <source>
        <dbReference type="EMBL" id="BAU57014.1"/>
    </source>
</evidence>
<feature type="domain" description="Polymerase nucleotidyl transferase" evidence="1">
    <location>
        <begin position="13"/>
        <end position="57"/>
    </location>
</feature>
<dbReference type="RefSeq" id="WP_096407553.1">
    <property type="nucleotide sequence ID" value="NZ_AP017372.2"/>
</dbReference>
<gene>
    <name evidence="2" type="ORF">HH1059_03360</name>
</gene>
<keyword evidence="3" id="KW-1185">Reference proteome</keyword>
<dbReference type="Pfam" id="PF01909">
    <property type="entry name" value="NTP_transf_2"/>
    <property type="match status" value="1"/>
</dbReference>
<dbReference type="InterPro" id="IPR002934">
    <property type="entry name" value="Polymerase_NTP_transf_dom"/>
</dbReference>
<accession>A0A0X8X7I3</accession>
<reference evidence="2" key="1">
    <citation type="submission" date="2016-02" db="EMBL/GenBank/DDBJ databases">
        <title>Halorhodospira halochloris DSM-1059 complete genome, version 2.</title>
        <authorList>
            <person name="Tsukatani Y."/>
        </authorList>
    </citation>
    <scope>NUCLEOTIDE SEQUENCE</scope>
    <source>
        <strain evidence="2">DSM 1059</strain>
    </source>
</reference>
<dbReference type="Gene3D" id="3.30.460.10">
    <property type="entry name" value="Beta Polymerase, domain 2"/>
    <property type="match status" value="1"/>
</dbReference>
<organism evidence="2 3">
    <name type="scientific">Halorhodospira halochloris</name>
    <name type="common">Ectothiorhodospira halochloris</name>
    <dbReference type="NCBI Taxonomy" id="1052"/>
    <lineage>
        <taxon>Bacteria</taxon>
        <taxon>Pseudomonadati</taxon>
        <taxon>Pseudomonadota</taxon>
        <taxon>Gammaproteobacteria</taxon>
        <taxon>Chromatiales</taxon>
        <taxon>Ectothiorhodospiraceae</taxon>
        <taxon>Halorhodospira</taxon>
    </lineage>
</organism>
<evidence type="ECO:0000259" key="1">
    <source>
        <dbReference type="Pfam" id="PF01909"/>
    </source>
</evidence>
<dbReference type="AlphaFoldDB" id="A0A0X8X7I3"/>
<dbReference type="GO" id="GO:0016779">
    <property type="term" value="F:nucleotidyltransferase activity"/>
    <property type="evidence" value="ECO:0007669"/>
    <property type="project" value="InterPro"/>
</dbReference>
<dbReference type="EMBL" id="AP017372">
    <property type="protein sequence ID" value="BAU57014.1"/>
    <property type="molecule type" value="Genomic_DNA"/>
</dbReference>
<protein>
    <submittedName>
        <fullName evidence="2">DNA polymerase</fullName>
    </submittedName>
</protein>